<dbReference type="PANTHER" id="PTHR15546:SF8">
    <property type="entry name" value="OS02G0556900 PROTEIN"/>
    <property type="match status" value="1"/>
</dbReference>
<dbReference type="AlphaFoldDB" id="A0A811PS61"/>
<dbReference type="Pfam" id="PF15613">
    <property type="entry name" value="WSD"/>
    <property type="match status" value="1"/>
</dbReference>
<dbReference type="SMART" id="SM00571">
    <property type="entry name" value="DDT"/>
    <property type="match status" value="1"/>
</dbReference>
<feature type="domain" description="WAC" evidence="6">
    <location>
        <begin position="21"/>
        <end position="130"/>
    </location>
</feature>
<evidence type="ECO:0008006" key="9">
    <source>
        <dbReference type="Google" id="ProtNLM"/>
    </source>
</evidence>
<evidence type="ECO:0000259" key="6">
    <source>
        <dbReference type="PROSITE" id="PS51136"/>
    </source>
</evidence>
<dbReference type="Pfam" id="PF10537">
    <property type="entry name" value="WAC_Acf1_DNA_bd"/>
    <property type="match status" value="1"/>
</dbReference>
<evidence type="ECO:0000259" key="5">
    <source>
        <dbReference type="PROSITE" id="PS50827"/>
    </source>
</evidence>
<evidence type="ECO:0000256" key="2">
    <source>
        <dbReference type="ARBA" id="ARBA00023242"/>
    </source>
</evidence>
<keyword evidence="2 3" id="KW-0539">Nucleus</keyword>
<dbReference type="PROSITE" id="PS51136">
    <property type="entry name" value="WAC"/>
    <property type="match status" value="1"/>
</dbReference>
<dbReference type="GO" id="GO:0005634">
    <property type="term" value="C:nucleus"/>
    <property type="evidence" value="ECO:0007669"/>
    <property type="project" value="UniProtKB-SubCell"/>
</dbReference>
<evidence type="ECO:0000313" key="8">
    <source>
        <dbReference type="Proteomes" id="UP000604825"/>
    </source>
</evidence>
<feature type="domain" description="DDT" evidence="5">
    <location>
        <begin position="280"/>
        <end position="340"/>
    </location>
</feature>
<reference evidence="7" key="1">
    <citation type="submission" date="2020-10" db="EMBL/GenBank/DDBJ databases">
        <authorList>
            <person name="Han B."/>
            <person name="Lu T."/>
            <person name="Zhao Q."/>
            <person name="Huang X."/>
            <person name="Zhao Y."/>
        </authorList>
    </citation>
    <scope>NUCLEOTIDE SEQUENCE</scope>
</reference>
<dbReference type="InterPro" id="IPR053271">
    <property type="entry name" value="DDT_domain"/>
</dbReference>
<dbReference type="InterPro" id="IPR028941">
    <property type="entry name" value="WHIM2_dom"/>
</dbReference>
<dbReference type="PANTHER" id="PTHR15546">
    <property type="entry name" value="BROMODOMAIN ADJACENT TO ZINC FINGER DOMAIN, 2A"/>
    <property type="match status" value="1"/>
</dbReference>
<evidence type="ECO:0000256" key="1">
    <source>
        <dbReference type="ARBA" id="ARBA00004123"/>
    </source>
</evidence>
<protein>
    <recommendedName>
        <fullName evidence="9">DDT domain-containing protein</fullName>
    </recommendedName>
</protein>
<gene>
    <name evidence="7" type="ORF">NCGR_LOCUS34459</name>
</gene>
<sequence>MPLFNKKPFSLLEPPKDLDSKEVFQIRFTKEIFRDYEYPFLEYLKRLNLYRQRVWTCKISGKSNLTFEEALISEHKAMEKAQNLPTELMAHVLRMTQYSTLGLHELIDKIYASLLEEVFEGIELHANKDGAVAPCKILKILDSGGTKMCEVGWIRQGKAVTNTSVIKAADLFYRRAPVSRNTLKIFIRDATSQSNPWVIHENLAKKFGISMDPPDSVMKKGRKRQGNGTIEDGRKKLKTDEEQSYVMIKYPIDDLLVRPNADDLALFKRPPLATDFRVPRCSVGDLLMVWDFCSSFGRALNLSPFPLTDLENAICHKESNVLLVEIHAAMFHLLMKDEGDYFTVLQNKKRKLKVSSVTWAEYLCDFLEMTKNEELSTNIATVRRGYYGLIDTDIKLKILRELVEEAIQTSAIREILSDRVDQKQVLNATKRENTRKDKQEQNMNTEIAMKKEENQTDAVQGGHEGVDELVRGKENDKSNISRSRTEGKRHLVRHLETEIEKLSIRSSPLGKDRQYKRYCFFKREGRLFVETTDSREWGYYSTKEELDALMGSLNVKGIRERALKRQLEKFYSKISNALEKRSKDIANKMLLEEGVLRRSTRVRANPKDNPSMAFLKKAQRSRRLVRWTGLAQGPRDTVQRFLQQPARQRGRTGDHRQQTEEALERYLLTTLTANGLHTKEGVWWSGTLDDSILLCSLFPCQDPRGKEEQVEMACPAQSMLSASGCIFLRSKPQAAAASHVRGGIIIGGGCSSRPFLLTCNASSPPAPTQEDPDCNEEECAPEKEVGSLSAEWLAEERTQVVGTFPPKKRKWGYVEKDTAGQTNIYSVEPMVYVAESAISSGTSGTSADGAENTAAIAAGLVLITVAAASSILIQVNKSQPPVPPEAAYNGPPLSYYVAKFQPAVAQTLEAPAPAEAIEAAAPEATSTVEASAALEAQQLSS</sequence>
<evidence type="ECO:0000256" key="3">
    <source>
        <dbReference type="PROSITE-ProRule" id="PRU00475"/>
    </source>
</evidence>
<dbReference type="EMBL" id="CAJGYO010000008">
    <property type="protein sequence ID" value="CAD6250685.1"/>
    <property type="molecule type" value="Genomic_DNA"/>
</dbReference>
<dbReference type="Proteomes" id="UP000604825">
    <property type="component" value="Unassembled WGS sequence"/>
</dbReference>
<feature type="region of interest" description="Disordered" evidence="4">
    <location>
        <begin position="450"/>
        <end position="488"/>
    </location>
</feature>
<dbReference type="OrthoDB" id="332390at2759"/>
<comment type="caution">
    <text evidence="7">The sequence shown here is derived from an EMBL/GenBank/DDBJ whole genome shotgun (WGS) entry which is preliminary data.</text>
</comment>
<proteinExistence type="predicted"/>
<feature type="compositionally biased region" description="Basic and acidic residues" evidence="4">
    <location>
        <begin position="464"/>
        <end position="488"/>
    </location>
</feature>
<dbReference type="PROSITE" id="PS50827">
    <property type="entry name" value="DDT"/>
    <property type="match status" value="1"/>
</dbReference>
<organism evidence="7 8">
    <name type="scientific">Miscanthus lutarioriparius</name>
    <dbReference type="NCBI Taxonomy" id="422564"/>
    <lineage>
        <taxon>Eukaryota</taxon>
        <taxon>Viridiplantae</taxon>
        <taxon>Streptophyta</taxon>
        <taxon>Embryophyta</taxon>
        <taxon>Tracheophyta</taxon>
        <taxon>Spermatophyta</taxon>
        <taxon>Magnoliopsida</taxon>
        <taxon>Liliopsida</taxon>
        <taxon>Poales</taxon>
        <taxon>Poaceae</taxon>
        <taxon>PACMAD clade</taxon>
        <taxon>Panicoideae</taxon>
        <taxon>Andropogonodae</taxon>
        <taxon>Andropogoneae</taxon>
        <taxon>Saccharinae</taxon>
        <taxon>Miscanthus</taxon>
    </lineage>
</organism>
<comment type="subcellular location">
    <subcellularLocation>
        <location evidence="1 3">Nucleus</location>
    </subcellularLocation>
</comment>
<accession>A0A811PS61</accession>
<dbReference type="InterPro" id="IPR013136">
    <property type="entry name" value="WSTF_Acf1_Cbp146"/>
</dbReference>
<dbReference type="Pfam" id="PF02791">
    <property type="entry name" value="DDT"/>
    <property type="match status" value="1"/>
</dbReference>
<name>A0A811PS61_9POAL</name>
<dbReference type="InterPro" id="IPR018501">
    <property type="entry name" value="DDT_dom"/>
</dbReference>
<keyword evidence="8" id="KW-1185">Reference proteome</keyword>
<dbReference type="GO" id="GO:0000785">
    <property type="term" value="C:chromatin"/>
    <property type="evidence" value="ECO:0007669"/>
    <property type="project" value="UniProtKB-ARBA"/>
</dbReference>
<evidence type="ECO:0000313" key="7">
    <source>
        <dbReference type="EMBL" id="CAD6250685.1"/>
    </source>
</evidence>
<evidence type="ECO:0000256" key="4">
    <source>
        <dbReference type="SAM" id="MobiDB-lite"/>
    </source>
</evidence>